<keyword evidence="3" id="KW-1185">Reference proteome</keyword>
<evidence type="ECO:0000256" key="1">
    <source>
        <dbReference type="SAM" id="MobiDB-lite"/>
    </source>
</evidence>
<dbReference type="EMBL" id="JBBXMP010000037">
    <property type="protein sequence ID" value="KAL0066252.1"/>
    <property type="molecule type" value="Genomic_DNA"/>
</dbReference>
<protein>
    <submittedName>
        <fullName evidence="2">Uncharacterized protein</fullName>
    </submittedName>
</protein>
<dbReference type="Proteomes" id="UP001437256">
    <property type="component" value="Unassembled WGS sequence"/>
</dbReference>
<reference evidence="2 3" key="1">
    <citation type="submission" date="2024-05" db="EMBL/GenBank/DDBJ databases">
        <title>A draft genome resource for the thread blight pathogen Marasmius tenuissimus strain MS-2.</title>
        <authorList>
            <person name="Yulfo-Soto G.E."/>
            <person name="Baruah I.K."/>
            <person name="Amoako-Attah I."/>
            <person name="Bukari Y."/>
            <person name="Meinhardt L.W."/>
            <person name="Bailey B.A."/>
            <person name="Cohen S.P."/>
        </authorList>
    </citation>
    <scope>NUCLEOTIDE SEQUENCE [LARGE SCALE GENOMIC DNA]</scope>
    <source>
        <strain evidence="2 3">MS-2</strain>
    </source>
</reference>
<feature type="region of interest" description="Disordered" evidence="1">
    <location>
        <begin position="43"/>
        <end position="98"/>
    </location>
</feature>
<organism evidence="2 3">
    <name type="scientific">Marasmius tenuissimus</name>
    <dbReference type="NCBI Taxonomy" id="585030"/>
    <lineage>
        <taxon>Eukaryota</taxon>
        <taxon>Fungi</taxon>
        <taxon>Dikarya</taxon>
        <taxon>Basidiomycota</taxon>
        <taxon>Agaricomycotina</taxon>
        <taxon>Agaricomycetes</taxon>
        <taxon>Agaricomycetidae</taxon>
        <taxon>Agaricales</taxon>
        <taxon>Marasmiineae</taxon>
        <taxon>Marasmiaceae</taxon>
        <taxon>Marasmius</taxon>
    </lineage>
</organism>
<comment type="caution">
    <text evidence="2">The sequence shown here is derived from an EMBL/GenBank/DDBJ whole genome shotgun (WGS) entry which is preliminary data.</text>
</comment>
<gene>
    <name evidence="2" type="ORF">AAF712_006683</name>
</gene>
<evidence type="ECO:0000313" key="3">
    <source>
        <dbReference type="Proteomes" id="UP001437256"/>
    </source>
</evidence>
<name>A0ABR3A121_9AGAR</name>
<proteinExistence type="predicted"/>
<sequence length="238" mass="27399">MSHKHSKLWSKMEEEDDGMGWVAKKNAYHSLDDVQIEVFDVKRRKRQWQDQSPSKKSGSRRVSRRPKERAEEGKSQKARKAQTVDGLDNIPPSSSQEFNASVPLNWEDVSEVTTAPRYESPVTESGIRLSEEVVEQYLREFQEGRVGFYHIGTFLFIVQDWSIEDSAPLMASPTGLIFVHRKLVQMSIWNVVVQMVDETTHAYTRSAIWNLGMNDSDGWKTIRRQITMTLLFSFVGSV</sequence>
<feature type="compositionally biased region" description="Basic residues" evidence="1">
    <location>
        <begin position="57"/>
        <end position="67"/>
    </location>
</feature>
<evidence type="ECO:0000313" key="2">
    <source>
        <dbReference type="EMBL" id="KAL0066252.1"/>
    </source>
</evidence>
<accession>A0ABR3A121</accession>